<feature type="non-terminal residue" evidence="1">
    <location>
        <position position="1"/>
    </location>
</feature>
<evidence type="ECO:0008006" key="3">
    <source>
        <dbReference type="Google" id="ProtNLM"/>
    </source>
</evidence>
<proteinExistence type="predicted"/>
<dbReference type="Proteomes" id="UP000663881">
    <property type="component" value="Unassembled WGS sequence"/>
</dbReference>
<reference evidence="1" key="1">
    <citation type="submission" date="2021-02" db="EMBL/GenBank/DDBJ databases">
        <authorList>
            <person name="Nowell W R."/>
        </authorList>
    </citation>
    <scope>NUCLEOTIDE SEQUENCE</scope>
</reference>
<accession>A0A820T0N9</accession>
<gene>
    <name evidence="1" type="ORF">OKA104_LOCUS55026</name>
</gene>
<sequence>LKQYEIIFMYAGVCYGDEDLQLEENIIFEEELSTIPIDSKRCISNIDCGENMVCLSEFCECAKQKYQRIPGPRCIMPKLVSIDSN</sequence>
<comment type="caution">
    <text evidence="1">The sequence shown here is derived from an EMBL/GenBank/DDBJ whole genome shotgun (WGS) entry which is preliminary data.</text>
</comment>
<organism evidence="1 2">
    <name type="scientific">Adineta steineri</name>
    <dbReference type="NCBI Taxonomy" id="433720"/>
    <lineage>
        <taxon>Eukaryota</taxon>
        <taxon>Metazoa</taxon>
        <taxon>Spiralia</taxon>
        <taxon>Gnathifera</taxon>
        <taxon>Rotifera</taxon>
        <taxon>Eurotatoria</taxon>
        <taxon>Bdelloidea</taxon>
        <taxon>Adinetida</taxon>
        <taxon>Adinetidae</taxon>
        <taxon>Adineta</taxon>
    </lineage>
</organism>
<feature type="non-terminal residue" evidence="1">
    <location>
        <position position="85"/>
    </location>
</feature>
<protein>
    <recommendedName>
        <fullName evidence="3">EB domain-containing protein</fullName>
    </recommendedName>
</protein>
<evidence type="ECO:0000313" key="1">
    <source>
        <dbReference type="EMBL" id="CAF4467152.1"/>
    </source>
</evidence>
<dbReference type="EMBL" id="CAJOAY010037938">
    <property type="protein sequence ID" value="CAF4467152.1"/>
    <property type="molecule type" value="Genomic_DNA"/>
</dbReference>
<dbReference type="AlphaFoldDB" id="A0A820T0N9"/>
<evidence type="ECO:0000313" key="2">
    <source>
        <dbReference type="Proteomes" id="UP000663881"/>
    </source>
</evidence>
<name>A0A820T0N9_9BILA</name>